<dbReference type="Pfam" id="PF01535">
    <property type="entry name" value="PPR"/>
    <property type="match status" value="5"/>
</dbReference>
<feature type="repeat" description="PPR" evidence="3">
    <location>
        <begin position="187"/>
        <end position="217"/>
    </location>
</feature>
<reference evidence="4 5" key="1">
    <citation type="submission" date="2021-09" db="EMBL/GenBank/DDBJ databases">
        <title>Genomic insights and catalytic innovation underlie evolution of tropane alkaloids biosynthesis.</title>
        <authorList>
            <person name="Wang Y.-J."/>
            <person name="Tian T."/>
            <person name="Huang J.-P."/>
            <person name="Huang S.-X."/>
        </authorList>
    </citation>
    <scope>NUCLEOTIDE SEQUENCE [LARGE SCALE GENOMIC DNA]</scope>
    <source>
        <strain evidence="4">KIB-2018</strain>
        <tissue evidence="4">Leaf</tissue>
    </source>
</reference>
<name>A0AAV8T8S1_9ROSI</name>
<proteinExistence type="inferred from homology"/>
<feature type="repeat" description="PPR" evidence="3">
    <location>
        <begin position="218"/>
        <end position="252"/>
    </location>
</feature>
<dbReference type="Proteomes" id="UP001159364">
    <property type="component" value="Linkage Group LG06"/>
</dbReference>
<dbReference type="AlphaFoldDB" id="A0AAV8T8S1"/>
<dbReference type="GO" id="GO:0003729">
    <property type="term" value="F:mRNA binding"/>
    <property type="evidence" value="ECO:0007669"/>
    <property type="project" value="UniProtKB-ARBA"/>
</dbReference>
<dbReference type="InterPro" id="IPR046848">
    <property type="entry name" value="E_motif"/>
</dbReference>
<comment type="similarity">
    <text evidence="1">Belongs to the PPR family. PCMP-H subfamily.</text>
</comment>
<comment type="caution">
    <text evidence="4">The sequence shown here is derived from an EMBL/GenBank/DDBJ whole genome shotgun (WGS) entry which is preliminary data.</text>
</comment>
<dbReference type="GO" id="GO:0009451">
    <property type="term" value="P:RNA modification"/>
    <property type="evidence" value="ECO:0007669"/>
    <property type="project" value="InterPro"/>
</dbReference>
<dbReference type="FunFam" id="1.25.40.10:FF:000470">
    <property type="entry name" value="Pentatricopeptide repeat-containing protein At5g66520"/>
    <property type="match status" value="1"/>
</dbReference>
<accession>A0AAV8T8S1</accession>
<dbReference type="NCBIfam" id="TIGR00756">
    <property type="entry name" value="PPR"/>
    <property type="match status" value="3"/>
</dbReference>
<organism evidence="4 5">
    <name type="scientific">Erythroxylum novogranatense</name>
    <dbReference type="NCBI Taxonomy" id="1862640"/>
    <lineage>
        <taxon>Eukaryota</taxon>
        <taxon>Viridiplantae</taxon>
        <taxon>Streptophyta</taxon>
        <taxon>Embryophyta</taxon>
        <taxon>Tracheophyta</taxon>
        <taxon>Spermatophyta</taxon>
        <taxon>Magnoliopsida</taxon>
        <taxon>eudicotyledons</taxon>
        <taxon>Gunneridae</taxon>
        <taxon>Pentapetalae</taxon>
        <taxon>rosids</taxon>
        <taxon>fabids</taxon>
        <taxon>Malpighiales</taxon>
        <taxon>Erythroxylaceae</taxon>
        <taxon>Erythroxylum</taxon>
    </lineage>
</organism>
<dbReference type="EMBL" id="JAIWQS010000006">
    <property type="protein sequence ID" value="KAJ8763052.1"/>
    <property type="molecule type" value="Genomic_DNA"/>
</dbReference>
<feature type="repeat" description="PPR" evidence="3">
    <location>
        <begin position="85"/>
        <end position="120"/>
    </location>
</feature>
<evidence type="ECO:0000313" key="4">
    <source>
        <dbReference type="EMBL" id="KAJ8763052.1"/>
    </source>
</evidence>
<dbReference type="PROSITE" id="PS51375">
    <property type="entry name" value="PPR"/>
    <property type="match status" value="3"/>
</dbReference>
<dbReference type="InterPro" id="IPR011990">
    <property type="entry name" value="TPR-like_helical_dom_sf"/>
</dbReference>
<keyword evidence="5" id="KW-1185">Reference proteome</keyword>
<dbReference type="Pfam" id="PF20431">
    <property type="entry name" value="E_motif"/>
    <property type="match status" value="1"/>
</dbReference>
<dbReference type="Pfam" id="PF12854">
    <property type="entry name" value="PPR_1"/>
    <property type="match status" value="1"/>
</dbReference>
<dbReference type="InterPro" id="IPR002885">
    <property type="entry name" value="PPR_rpt"/>
</dbReference>
<sequence length="529" mass="58980">MVLCSCPVNATQTSISKFITDQPYLSMLEKSCTNMKDLKKIHTQLIKTGLAQDPIAASRVLAFCTSQAGDMSYACLVFAHLPCPNLFAWNSIIRGFCQSSTPQYAISLFNHMLLTSQIQPQSLTYPSVFKAYAQLGLATEGVQLHARVIKFGLQNDQFIRNTILHMYANSGFLSEAKRVFNGAVEFDVITWNTMIMGLAKNGKVDESRRIFDHMPSRTEVSWNSMISGYVRNGRFIEALEFFGVMQQEKIKPTEFTMVSLLNACGCLGAIRQGKWIHEYLVIQNFELNPIVVTAIVDMYSKCGYIDKALQVFNSAPKKALSCWNSMIFGLAMNGHDNEAIQLISTLKSSSSFKPDAVSFIGALTACKHLGLVDRAKDYFLLMTETYKIKPSIKHYSCMVDALGQAGLLEEAEELIQSMPIVPDAVIWGSLLSSCRKYGHIEIANRAAKHVNEMDPKESSSPVLMSNVYAASGHYAKALRQRLSLKENNIEKEPGCSLIEVDGNVHEFVASGRLHPRAKDIYHILDILEF</sequence>
<evidence type="ECO:0000256" key="1">
    <source>
        <dbReference type="ARBA" id="ARBA00006643"/>
    </source>
</evidence>
<dbReference type="Gene3D" id="1.25.40.10">
    <property type="entry name" value="Tetratricopeptide repeat domain"/>
    <property type="match status" value="3"/>
</dbReference>
<dbReference type="PANTHER" id="PTHR47926">
    <property type="entry name" value="PENTATRICOPEPTIDE REPEAT-CONTAINING PROTEIN"/>
    <property type="match status" value="1"/>
</dbReference>
<dbReference type="FunFam" id="1.25.40.10:FF:000690">
    <property type="entry name" value="Pentatricopeptide repeat-containing protein"/>
    <property type="match status" value="1"/>
</dbReference>
<gene>
    <name evidence="4" type="ORF">K2173_023257</name>
</gene>
<keyword evidence="2" id="KW-0677">Repeat</keyword>
<dbReference type="Pfam" id="PF13041">
    <property type="entry name" value="PPR_2"/>
    <property type="match status" value="1"/>
</dbReference>
<protein>
    <recommendedName>
        <fullName evidence="6">Chlororespiratory reduction 4</fullName>
    </recommendedName>
</protein>
<evidence type="ECO:0000256" key="3">
    <source>
        <dbReference type="PROSITE-ProRule" id="PRU00708"/>
    </source>
</evidence>
<evidence type="ECO:0000256" key="2">
    <source>
        <dbReference type="ARBA" id="ARBA00022737"/>
    </source>
</evidence>
<evidence type="ECO:0008006" key="6">
    <source>
        <dbReference type="Google" id="ProtNLM"/>
    </source>
</evidence>
<evidence type="ECO:0000313" key="5">
    <source>
        <dbReference type="Proteomes" id="UP001159364"/>
    </source>
</evidence>
<dbReference type="PANTHER" id="PTHR47926:SF436">
    <property type="entry name" value="PENTATRICOPEPTIDE REPEAT-CONTAINING PROTEIN ELI1, CHLOROPLASTIC-LIKE ISOFORM X2"/>
    <property type="match status" value="1"/>
</dbReference>
<dbReference type="InterPro" id="IPR046960">
    <property type="entry name" value="PPR_At4g14850-like_plant"/>
</dbReference>